<dbReference type="Proteomes" id="UP000285972">
    <property type="component" value="Unassembled WGS sequence"/>
</dbReference>
<protein>
    <submittedName>
        <fullName evidence="1">Uncharacterized protein</fullName>
    </submittedName>
</protein>
<dbReference type="KEGG" id="bgj:AWC36_03800"/>
<proteinExistence type="predicted"/>
<organism evidence="1 2">
    <name type="scientific">Brenneria goodwinii</name>
    <dbReference type="NCBI Taxonomy" id="1109412"/>
    <lineage>
        <taxon>Bacteria</taxon>
        <taxon>Pseudomonadati</taxon>
        <taxon>Pseudomonadota</taxon>
        <taxon>Gammaproteobacteria</taxon>
        <taxon>Enterobacterales</taxon>
        <taxon>Pectobacteriaceae</taxon>
        <taxon>Brenneria</taxon>
    </lineage>
</organism>
<evidence type="ECO:0000313" key="2">
    <source>
        <dbReference type="Proteomes" id="UP000285972"/>
    </source>
</evidence>
<sequence>MPDMVWDYRSARLRPFIFRIANMILAEAPAKSEMNFSNIVFLTDRCETGAFLVCMACRASYRAVATINLIDFEVRA</sequence>
<gene>
    <name evidence="1" type="ORF">BIY26_13585</name>
</gene>
<name>A0AAE8JMT5_9GAMM</name>
<evidence type="ECO:0000313" key="1">
    <source>
        <dbReference type="EMBL" id="RLM22048.1"/>
    </source>
</evidence>
<reference evidence="1 2" key="1">
    <citation type="submission" date="2016-09" db="EMBL/GenBank/DDBJ databases">
        <authorList>
            <person name="Doonan J."/>
            <person name="Pachebat J.A."/>
            <person name="Golyshin P.N."/>
            <person name="Denman S."/>
            <person name="Mcdonald J.E."/>
        </authorList>
    </citation>
    <scope>NUCLEOTIDE SEQUENCE [LARGE SCALE GENOMIC DNA]</scope>
    <source>
        <strain evidence="1 2">FRB141</strain>
    </source>
</reference>
<comment type="caution">
    <text evidence="1">The sequence shown here is derived from an EMBL/GenBank/DDBJ whole genome shotgun (WGS) entry which is preliminary data.</text>
</comment>
<dbReference type="AlphaFoldDB" id="A0AAE8JMT5"/>
<dbReference type="EMBL" id="MJLX01000036">
    <property type="protein sequence ID" value="RLM22048.1"/>
    <property type="molecule type" value="Genomic_DNA"/>
</dbReference>
<accession>A0AAE8JMT5</accession>